<dbReference type="AlphaFoldDB" id="A0A367XUQ7"/>
<accession>A0A367XUQ7</accession>
<comment type="caution">
    <text evidence="1">The sequence shown here is derived from an EMBL/GenBank/DDBJ whole genome shotgun (WGS) entry which is preliminary data.</text>
</comment>
<reference evidence="1 2" key="1">
    <citation type="submission" date="2018-06" db="EMBL/GenBank/DDBJ databases">
        <title>Whole genome sequencing of Candida tropicalis (genome annotated by CSBL at Korea University).</title>
        <authorList>
            <person name="Ahn J."/>
        </authorList>
    </citation>
    <scope>NUCLEOTIDE SEQUENCE [LARGE SCALE GENOMIC DNA]</scope>
    <source>
        <strain evidence="1 2">ATCC 20962</strain>
    </source>
</reference>
<dbReference type="OrthoDB" id="3546279at2759"/>
<organism evidence="1 2">
    <name type="scientific">Candida viswanathii</name>
    <dbReference type="NCBI Taxonomy" id="5486"/>
    <lineage>
        <taxon>Eukaryota</taxon>
        <taxon>Fungi</taxon>
        <taxon>Dikarya</taxon>
        <taxon>Ascomycota</taxon>
        <taxon>Saccharomycotina</taxon>
        <taxon>Pichiomycetes</taxon>
        <taxon>Debaryomycetaceae</taxon>
        <taxon>Candida/Lodderomyces clade</taxon>
        <taxon>Candida</taxon>
    </lineage>
</organism>
<dbReference type="Proteomes" id="UP000253472">
    <property type="component" value="Unassembled WGS sequence"/>
</dbReference>
<sequence length="290" mass="34219">MDAKEDERSMTHMYNMDISSPNNMFVKSTSYFLDAVAKKRDLLNYASSPDFQDSHIAKELTVSGILIFAYLGVDPNRMVPLIDFTRQSTDFIQISRGVRHTIVTCAPIIYQSDIKGALLLKGIDDLKSPKFKLCKYPIIASLREELENLVTDEISSNSSHEYSVLRETIHTLMHAIYGCKFYKLPVPLFRFMMKIPDEFRELLYQRNEFSLRLLFRYASLNAISGFYFHERRNMWKDHMIWYAQLYKLSKIDKQLYYLAVEKNFIWEDSARFYEFDPAVEYDRLRNSQTT</sequence>
<gene>
    <name evidence="1" type="ORF">Cantr_06855</name>
</gene>
<protein>
    <submittedName>
        <fullName evidence="1">Uncharacterized protein</fullName>
    </submittedName>
</protein>
<proteinExistence type="predicted"/>
<evidence type="ECO:0000313" key="2">
    <source>
        <dbReference type="Proteomes" id="UP000253472"/>
    </source>
</evidence>
<dbReference type="STRING" id="5486.A0A367XUQ7"/>
<evidence type="ECO:0000313" key="1">
    <source>
        <dbReference type="EMBL" id="RCK57324.1"/>
    </source>
</evidence>
<keyword evidence="2" id="KW-1185">Reference proteome</keyword>
<dbReference type="EMBL" id="QLNQ01000028">
    <property type="protein sequence ID" value="RCK57324.1"/>
    <property type="molecule type" value="Genomic_DNA"/>
</dbReference>
<name>A0A367XUQ7_9ASCO</name>